<dbReference type="PROSITE" id="PS51406">
    <property type="entry name" value="FIBRINOGEN_C_2"/>
    <property type="match status" value="1"/>
</dbReference>
<dbReference type="InterPro" id="IPR013320">
    <property type="entry name" value="ConA-like_dom_sf"/>
</dbReference>
<dbReference type="SUPFAM" id="SSF56496">
    <property type="entry name" value="Fibrinogen C-terminal domain-like"/>
    <property type="match status" value="1"/>
</dbReference>
<organism evidence="3 4">
    <name type="scientific">Clytia hemisphaerica</name>
    <dbReference type="NCBI Taxonomy" id="252671"/>
    <lineage>
        <taxon>Eukaryota</taxon>
        <taxon>Metazoa</taxon>
        <taxon>Cnidaria</taxon>
        <taxon>Hydrozoa</taxon>
        <taxon>Hydroidolina</taxon>
        <taxon>Leptothecata</taxon>
        <taxon>Obeliida</taxon>
        <taxon>Clytiidae</taxon>
        <taxon>Clytia</taxon>
    </lineage>
</organism>
<evidence type="ECO:0000313" key="3">
    <source>
        <dbReference type="EnsemblMetazoa" id="CLYHEMP016818.1"/>
    </source>
</evidence>
<dbReference type="OrthoDB" id="6037059at2759"/>
<protein>
    <recommendedName>
        <fullName evidence="2">Fibrinogen C-terminal domain-containing protein</fullName>
    </recommendedName>
</protein>
<dbReference type="GeneID" id="136800530"/>
<feature type="chain" id="PRO_5029825278" description="Fibrinogen C-terminal domain-containing protein" evidence="1">
    <location>
        <begin position="19"/>
        <end position="836"/>
    </location>
</feature>
<dbReference type="InterPro" id="IPR036056">
    <property type="entry name" value="Fibrinogen-like_C"/>
</dbReference>
<dbReference type="NCBIfam" id="NF040941">
    <property type="entry name" value="GGGWT_bact"/>
    <property type="match status" value="1"/>
</dbReference>
<feature type="domain" description="Fibrinogen C-terminal" evidence="2">
    <location>
        <begin position="623"/>
        <end position="672"/>
    </location>
</feature>
<dbReference type="Gene3D" id="3.90.215.10">
    <property type="entry name" value="Gamma Fibrinogen, chain A, domain 1"/>
    <property type="match status" value="1"/>
</dbReference>
<evidence type="ECO:0000256" key="1">
    <source>
        <dbReference type="SAM" id="SignalP"/>
    </source>
</evidence>
<feature type="signal peptide" evidence="1">
    <location>
        <begin position="1"/>
        <end position="18"/>
    </location>
</feature>
<evidence type="ECO:0000259" key="2">
    <source>
        <dbReference type="PROSITE" id="PS51406"/>
    </source>
</evidence>
<dbReference type="Gene3D" id="2.60.120.200">
    <property type="match status" value="1"/>
</dbReference>
<dbReference type="Proteomes" id="UP000594262">
    <property type="component" value="Unplaced"/>
</dbReference>
<keyword evidence="1" id="KW-0732">Signal</keyword>
<dbReference type="EnsemblMetazoa" id="CLYHEMT016818.1">
    <property type="protein sequence ID" value="CLYHEMP016818.1"/>
    <property type="gene ID" value="CLYHEMG016818"/>
</dbReference>
<dbReference type="RefSeq" id="XP_066913294.1">
    <property type="nucleotide sequence ID" value="XM_067057193.1"/>
</dbReference>
<dbReference type="InterPro" id="IPR002181">
    <property type="entry name" value="Fibrinogen_a/b/g_C_dom"/>
</dbReference>
<dbReference type="AlphaFoldDB" id="A0A7M5X2H6"/>
<dbReference type="InterPro" id="IPR014716">
    <property type="entry name" value="Fibrinogen_a/b/g_C_1"/>
</dbReference>
<proteinExistence type="predicted"/>
<name>A0A7M5X2H6_9CNID</name>
<reference evidence="3" key="1">
    <citation type="submission" date="2021-01" db="UniProtKB">
        <authorList>
            <consortium name="EnsemblMetazoa"/>
        </authorList>
    </citation>
    <scope>IDENTIFICATION</scope>
</reference>
<sequence length="836" mass="96280">MFIIRLFVFNLLYNEVLSQALSRYLRKQQATFSQNALTGQCLKKSLYEALTSVNNIAYDSLCAQHCLAHAQCLSVCYEMGTDICYLHDVDMKTLRKEDFVYRYDCLYMDTVFRDVCNEVNSCYPYRCFSHGFYRSDCMANLYFSNEVLSGNAGGVKFIKLYGHGRFAIVSQAATSLLIVIKIGDTNFVGDTMFYDGWMSDIVQIERNFALSHSFIFLTGDGKIRRTPRIGTIDNFEQYVSQSIRCSYIALLPIIHEYLCIGISDNKLYKINANTGASEAMNVGQVTCVQNHKGKIYALQQGKRAIFVREGDKWSTYAQPVSQKTIKSFKMIFNGEIYAQFDADKHVYQWTGNEDKWTDVSIQDCESYEVEREFICVLSNGSFVYHHNFVPQPSLHFPFKHQNGTRIPYGRGTDDNGKQYVDLTASVNHAEIGIDQFGKGYVLASSYERVVLGKFNDNHFSQPIGRALTITCWVRLVLLDAYNGGSFSPFWTVKNINGKEQGIHLYITEKQGYNNVLELGIVVIKQGNVIVRYQETEKKTWRYWTHVAAVIDDAQNVLQLFINGTSYGARRSFPYSHNFIMNAAIYNGKGGYFSDLAIWDLPLNDHQIKQLVKSDMENDEWRRDLNFVTARSCEELQRQQPYTISGYYWVFYDNKYKPVWCDMKTDGGGWTRISYLTEDKKSTEAPVHNLDESNILTEHWVTGVLLKHLYNIYPFKQIRFACYQPGGLRMDFATPLEQWEEVIDYFVKEDSNVRINVCDLEIMETDKSYLSYDDFDCSKFTDQYVGKEVVAKDRIFQPLFSYGASDAGQFDPNTGLCQTGGVNYAVKTDRVFTWYIR</sequence>
<dbReference type="SUPFAM" id="SSF49899">
    <property type="entry name" value="Concanavalin A-like lectins/glucanases"/>
    <property type="match status" value="1"/>
</dbReference>
<dbReference type="Pfam" id="PF13385">
    <property type="entry name" value="Laminin_G_3"/>
    <property type="match status" value="1"/>
</dbReference>
<evidence type="ECO:0000313" key="4">
    <source>
        <dbReference type="Proteomes" id="UP000594262"/>
    </source>
</evidence>
<accession>A0A7M5X2H6</accession>
<keyword evidence="4" id="KW-1185">Reference proteome</keyword>